<gene>
    <name evidence="2" type="ORF">ACFO9K_02620</name>
</gene>
<sequence>MNTTLVAGVAFTAAGLVGYLVGLATQYPGRAFSVTSVMVGITLLAIGREGDSA</sequence>
<evidence type="ECO:0000256" key="1">
    <source>
        <dbReference type="SAM" id="Phobius"/>
    </source>
</evidence>
<keyword evidence="1" id="KW-1133">Transmembrane helix</keyword>
<keyword evidence="3" id="KW-1185">Reference proteome</keyword>
<dbReference type="Proteomes" id="UP001595945">
    <property type="component" value="Unassembled WGS sequence"/>
</dbReference>
<evidence type="ECO:0000313" key="2">
    <source>
        <dbReference type="EMBL" id="MFC4823150.1"/>
    </source>
</evidence>
<comment type="caution">
    <text evidence="2">The sequence shown here is derived from an EMBL/GenBank/DDBJ whole genome shotgun (WGS) entry which is preliminary data.</text>
</comment>
<evidence type="ECO:0000313" key="3">
    <source>
        <dbReference type="Proteomes" id="UP001595945"/>
    </source>
</evidence>
<proteinExistence type="predicted"/>
<dbReference type="AlphaFoldDB" id="A0ABD5PY17"/>
<name>A0ABD5PY17_9EURY</name>
<accession>A0ABD5PY17</accession>
<dbReference type="GeneID" id="73045807"/>
<feature type="transmembrane region" description="Helical" evidence="1">
    <location>
        <begin position="6"/>
        <end position="24"/>
    </location>
</feature>
<dbReference type="RefSeq" id="WP_254267360.1">
    <property type="nucleotide sequence ID" value="NZ_CP100400.1"/>
</dbReference>
<dbReference type="EMBL" id="JBHSHT010000001">
    <property type="protein sequence ID" value="MFC4823150.1"/>
    <property type="molecule type" value="Genomic_DNA"/>
</dbReference>
<keyword evidence="1" id="KW-0812">Transmembrane</keyword>
<keyword evidence="1" id="KW-0472">Membrane</keyword>
<organism evidence="2 3">
    <name type="scientific">Halorussus aquaticus</name>
    <dbReference type="NCBI Taxonomy" id="2953748"/>
    <lineage>
        <taxon>Archaea</taxon>
        <taxon>Methanobacteriati</taxon>
        <taxon>Methanobacteriota</taxon>
        <taxon>Stenosarchaea group</taxon>
        <taxon>Halobacteria</taxon>
        <taxon>Halobacteriales</taxon>
        <taxon>Haladaptataceae</taxon>
        <taxon>Halorussus</taxon>
    </lineage>
</organism>
<protein>
    <submittedName>
        <fullName evidence="2">Uncharacterized protein</fullName>
    </submittedName>
</protein>
<reference evidence="2 3" key="1">
    <citation type="journal article" date="2019" name="Int. J. Syst. Evol. Microbiol.">
        <title>The Global Catalogue of Microorganisms (GCM) 10K type strain sequencing project: providing services to taxonomists for standard genome sequencing and annotation.</title>
        <authorList>
            <consortium name="The Broad Institute Genomics Platform"/>
            <consortium name="The Broad Institute Genome Sequencing Center for Infectious Disease"/>
            <person name="Wu L."/>
            <person name="Ma J."/>
        </authorList>
    </citation>
    <scope>NUCLEOTIDE SEQUENCE [LARGE SCALE GENOMIC DNA]</scope>
    <source>
        <strain evidence="2 3">XZYJ18</strain>
    </source>
</reference>